<gene>
    <name evidence="1" type="ORF">CEPIT_LOCUS28539</name>
</gene>
<evidence type="ECO:0000313" key="1">
    <source>
        <dbReference type="EMBL" id="CAH9127717.1"/>
    </source>
</evidence>
<proteinExistence type="predicted"/>
<sequence>MLHNHQSSSVSFYHPHGMVDNNVASTSYFMQDVDIDDVDVDDSYVDYEDLNTMLAESSIGLWDIGDPNCVCPFCEALFWYEERNESSSTKANPKYSLCCSQNKVQLP</sequence>
<name>A0AAV0EWW7_9ASTE</name>
<dbReference type="Proteomes" id="UP001152523">
    <property type="component" value="Unassembled WGS sequence"/>
</dbReference>
<protein>
    <submittedName>
        <fullName evidence="1">Uncharacterized protein</fullName>
    </submittedName>
</protein>
<dbReference type="AlphaFoldDB" id="A0AAV0EWW7"/>
<evidence type="ECO:0000313" key="2">
    <source>
        <dbReference type="Proteomes" id="UP001152523"/>
    </source>
</evidence>
<comment type="caution">
    <text evidence="1">The sequence shown here is derived from an EMBL/GenBank/DDBJ whole genome shotgun (WGS) entry which is preliminary data.</text>
</comment>
<keyword evidence="2" id="KW-1185">Reference proteome</keyword>
<reference evidence="1" key="1">
    <citation type="submission" date="2022-07" db="EMBL/GenBank/DDBJ databases">
        <authorList>
            <person name="Macas J."/>
            <person name="Novak P."/>
            <person name="Neumann P."/>
        </authorList>
    </citation>
    <scope>NUCLEOTIDE SEQUENCE</scope>
</reference>
<feature type="non-terminal residue" evidence="1">
    <location>
        <position position="107"/>
    </location>
</feature>
<organism evidence="1 2">
    <name type="scientific">Cuscuta epithymum</name>
    <dbReference type="NCBI Taxonomy" id="186058"/>
    <lineage>
        <taxon>Eukaryota</taxon>
        <taxon>Viridiplantae</taxon>
        <taxon>Streptophyta</taxon>
        <taxon>Embryophyta</taxon>
        <taxon>Tracheophyta</taxon>
        <taxon>Spermatophyta</taxon>
        <taxon>Magnoliopsida</taxon>
        <taxon>eudicotyledons</taxon>
        <taxon>Gunneridae</taxon>
        <taxon>Pentapetalae</taxon>
        <taxon>asterids</taxon>
        <taxon>lamiids</taxon>
        <taxon>Solanales</taxon>
        <taxon>Convolvulaceae</taxon>
        <taxon>Cuscuteae</taxon>
        <taxon>Cuscuta</taxon>
        <taxon>Cuscuta subgen. Cuscuta</taxon>
    </lineage>
</organism>
<accession>A0AAV0EWW7</accession>
<dbReference type="EMBL" id="CAMAPF010000948">
    <property type="protein sequence ID" value="CAH9127717.1"/>
    <property type="molecule type" value="Genomic_DNA"/>
</dbReference>